<reference evidence="2" key="1">
    <citation type="journal article" date="2023" name="Front. Plant Sci.">
        <title>Chromosomal-level genome assembly of Melastoma candidum provides insights into trichome evolution.</title>
        <authorList>
            <person name="Zhong Y."/>
            <person name="Wu W."/>
            <person name="Sun C."/>
            <person name="Zou P."/>
            <person name="Liu Y."/>
            <person name="Dai S."/>
            <person name="Zhou R."/>
        </authorList>
    </citation>
    <scope>NUCLEOTIDE SEQUENCE [LARGE SCALE GENOMIC DNA]</scope>
</reference>
<organism evidence="1 2">
    <name type="scientific">Melastoma candidum</name>
    <dbReference type="NCBI Taxonomy" id="119954"/>
    <lineage>
        <taxon>Eukaryota</taxon>
        <taxon>Viridiplantae</taxon>
        <taxon>Streptophyta</taxon>
        <taxon>Embryophyta</taxon>
        <taxon>Tracheophyta</taxon>
        <taxon>Spermatophyta</taxon>
        <taxon>Magnoliopsida</taxon>
        <taxon>eudicotyledons</taxon>
        <taxon>Gunneridae</taxon>
        <taxon>Pentapetalae</taxon>
        <taxon>rosids</taxon>
        <taxon>malvids</taxon>
        <taxon>Myrtales</taxon>
        <taxon>Melastomataceae</taxon>
        <taxon>Melastomatoideae</taxon>
        <taxon>Melastomateae</taxon>
        <taxon>Melastoma</taxon>
    </lineage>
</organism>
<dbReference type="Proteomes" id="UP001057402">
    <property type="component" value="Chromosome 6"/>
</dbReference>
<sequence length="75" mass="8289">MPGNTSKPLSWRQKYIWTCFHRPAEPMGETRLRPVPIGDEYGNRSARDGEDRGSVEQRGPGHGSGSFCSAANGRQ</sequence>
<comment type="caution">
    <text evidence="1">The sequence shown here is derived from an EMBL/GenBank/DDBJ whole genome shotgun (WGS) entry which is preliminary data.</text>
</comment>
<keyword evidence="2" id="KW-1185">Reference proteome</keyword>
<proteinExistence type="predicted"/>
<name>A0ACB9QDU7_9MYRT</name>
<dbReference type="EMBL" id="CM042885">
    <property type="protein sequence ID" value="KAI4364545.1"/>
    <property type="molecule type" value="Genomic_DNA"/>
</dbReference>
<evidence type="ECO:0000313" key="1">
    <source>
        <dbReference type="EMBL" id="KAI4364545.1"/>
    </source>
</evidence>
<protein>
    <submittedName>
        <fullName evidence="1">Uncharacterized protein</fullName>
    </submittedName>
</protein>
<gene>
    <name evidence="1" type="ORF">MLD38_020621</name>
</gene>
<evidence type="ECO:0000313" key="2">
    <source>
        <dbReference type="Proteomes" id="UP001057402"/>
    </source>
</evidence>
<accession>A0ACB9QDU7</accession>